<organism evidence="1 2">
    <name type="scientific">Oleomonas cavernae</name>
    <dbReference type="NCBI Taxonomy" id="2320859"/>
    <lineage>
        <taxon>Bacteria</taxon>
        <taxon>Pseudomonadati</taxon>
        <taxon>Pseudomonadota</taxon>
        <taxon>Alphaproteobacteria</taxon>
        <taxon>Acetobacterales</taxon>
        <taxon>Acetobacteraceae</taxon>
        <taxon>Oleomonas</taxon>
    </lineage>
</organism>
<dbReference type="AlphaFoldDB" id="A0A418WG88"/>
<sequence length="217" mass="22793">MPSRASTAWPPGCGRWWWAGDEPSHFWTEGPVPSRILIHVEHPAGCGPLAEHLAAAGHEVTVAHGGRPDGGLAGVKLVPLPNAPAAPSDGDWEALRWTATHRLAAELRPDLLIVELFPFGRRDLAFELTPLIQIVAARGGHIAVTLPATLAPPRDPALDRDAAAFARDWADLILVEGDPAAPPLEAQVPALADLAGRLRYAGADGVAGTVAALQPLL</sequence>
<dbReference type="Proteomes" id="UP000284605">
    <property type="component" value="Unassembled WGS sequence"/>
</dbReference>
<keyword evidence="2" id="KW-1185">Reference proteome</keyword>
<dbReference type="EMBL" id="QYUK01000011">
    <property type="protein sequence ID" value="RJF88919.1"/>
    <property type="molecule type" value="Genomic_DNA"/>
</dbReference>
<accession>A0A418WG88</accession>
<reference evidence="1 2" key="1">
    <citation type="submission" date="2018-09" db="EMBL/GenBank/DDBJ databases">
        <authorList>
            <person name="Zhu H."/>
        </authorList>
    </citation>
    <scope>NUCLEOTIDE SEQUENCE [LARGE SCALE GENOMIC DNA]</scope>
    <source>
        <strain evidence="1 2">K1W22B-8</strain>
    </source>
</reference>
<evidence type="ECO:0000313" key="2">
    <source>
        <dbReference type="Proteomes" id="UP000284605"/>
    </source>
</evidence>
<name>A0A418WG88_9PROT</name>
<evidence type="ECO:0000313" key="1">
    <source>
        <dbReference type="EMBL" id="RJF88919.1"/>
    </source>
</evidence>
<gene>
    <name evidence="1" type="ORF">D3874_19655</name>
</gene>
<comment type="caution">
    <text evidence="1">The sequence shown here is derived from an EMBL/GenBank/DDBJ whole genome shotgun (WGS) entry which is preliminary data.</text>
</comment>
<protein>
    <submittedName>
        <fullName evidence="1">Uncharacterized protein</fullName>
    </submittedName>
</protein>
<proteinExistence type="predicted"/>